<organism evidence="1 2">
    <name type="scientific">Anaerobacterium chartisolvens</name>
    <dbReference type="NCBI Taxonomy" id="1297424"/>
    <lineage>
        <taxon>Bacteria</taxon>
        <taxon>Bacillati</taxon>
        <taxon>Bacillota</taxon>
        <taxon>Clostridia</taxon>
        <taxon>Eubacteriales</taxon>
        <taxon>Oscillospiraceae</taxon>
        <taxon>Anaerobacterium</taxon>
    </lineage>
</organism>
<accession>A0A369BH53</accession>
<sequence length="191" mass="21717">MPRDNIRIDTRQLNNIGRQLRGLEREMPGAAASALNRTVDYINTQVGRIVTQEYSIKTTTVKKTIKKHKARRGELSAKLVSQGHLLSLANFPFSPKSPGTKRKVKVKIKKQGGRKTVNTSPSAFVQNMNNSLNVFMRVGEERKPIVVLRTLSIPQMIGNEDINRQIQRDAQAKLSERIEHEVQRRLNRIRG</sequence>
<evidence type="ECO:0000313" key="2">
    <source>
        <dbReference type="Proteomes" id="UP000253034"/>
    </source>
</evidence>
<protein>
    <submittedName>
        <fullName evidence="1">Minor tail protein Z (GPZ)</fullName>
    </submittedName>
</protein>
<dbReference type="InterPro" id="IPR010633">
    <property type="entry name" value="Phage_lambda_GpZ"/>
</dbReference>
<dbReference type="Pfam" id="PF06763">
    <property type="entry name" value="Minor_tail_Z"/>
    <property type="match status" value="1"/>
</dbReference>
<proteinExistence type="predicted"/>
<keyword evidence="2" id="KW-1185">Reference proteome</keyword>
<dbReference type="Proteomes" id="UP000253034">
    <property type="component" value="Unassembled WGS sequence"/>
</dbReference>
<comment type="caution">
    <text evidence="1">The sequence shown here is derived from an EMBL/GenBank/DDBJ whole genome shotgun (WGS) entry which is preliminary data.</text>
</comment>
<reference evidence="1 2" key="1">
    <citation type="submission" date="2018-07" db="EMBL/GenBank/DDBJ databases">
        <title>Genomic Encyclopedia of Type Strains, Phase IV (KMG-IV): sequencing the most valuable type-strain genomes for metagenomic binning, comparative biology and taxonomic classification.</title>
        <authorList>
            <person name="Goeker M."/>
        </authorList>
    </citation>
    <scope>NUCLEOTIDE SEQUENCE [LARGE SCALE GENOMIC DNA]</scope>
    <source>
        <strain evidence="1 2">DSM 27016</strain>
    </source>
</reference>
<dbReference type="AlphaFoldDB" id="A0A369BH53"/>
<gene>
    <name evidence="1" type="ORF">DFR58_10185</name>
</gene>
<name>A0A369BH53_9FIRM</name>
<dbReference type="OrthoDB" id="5518677at2"/>
<dbReference type="EMBL" id="QPJT01000001">
    <property type="protein sequence ID" value="RCX20883.1"/>
    <property type="molecule type" value="Genomic_DNA"/>
</dbReference>
<evidence type="ECO:0000313" key="1">
    <source>
        <dbReference type="EMBL" id="RCX20883.1"/>
    </source>
</evidence>
<dbReference type="RefSeq" id="WP_114295837.1">
    <property type="nucleotide sequence ID" value="NZ_QPJT01000001.1"/>
</dbReference>